<protein>
    <submittedName>
        <fullName evidence="9">ABC transporter permease</fullName>
    </submittedName>
</protein>
<dbReference type="SUPFAM" id="SSF161098">
    <property type="entry name" value="MetI-like"/>
    <property type="match status" value="1"/>
</dbReference>
<evidence type="ECO:0000256" key="7">
    <source>
        <dbReference type="RuleBase" id="RU363032"/>
    </source>
</evidence>
<evidence type="ECO:0000256" key="2">
    <source>
        <dbReference type="ARBA" id="ARBA00022448"/>
    </source>
</evidence>
<keyword evidence="4 7" id="KW-0812">Transmembrane</keyword>
<dbReference type="InterPro" id="IPR035906">
    <property type="entry name" value="MetI-like_sf"/>
</dbReference>
<proteinExistence type="inferred from homology"/>
<keyword evidence="10" id="KW-1185">Reference proteome</keyword>
<comment type="similarity">
    <text evidence="7">Belongs to the binding-protein-dependent transport system permease family.</text>
</comment>
<dbReference type="Pfam" id="PF00528">
    <property type="entry name" value="BPD_transp_1"/>
    <property type="match status" value="1"/>
</dbReference>
<feature type="domain" description="ABC transmembrane type-1" evidence="8">
    <location>
        <begin position="106"/>
        <end position="296"/>
    </location>
</feature>
<dbReference type="GO" id="GO:0055085">
    <property type="term" value="P:transmembrane transport"/>
    <property type="evidence" value="ECO:0007669"/>
    <property type="project" value="InterPro"/>
</dbReference>
<evidence type="ECO:0000256" key="4">
    <source>
        <dbReference type="ARBA" id="ARBA00022692"/>
    </source>
</evidence>
<evidence type="ECO:0000259" key="8">
    <source>
        <dbReference type="PROSITE" id="PS50928"/>
    </source>
</evidence>
<evidence type="ECO:0000256" key="1">
    <source>
        <dbReference type="ARBA" id="ARBA00004651"/>
    </source>
</evidence>
<dbReference type="RefSeq" id="WP_157688510.1">
    <property type="nucleotide sequence ID" value="NZ_CP034345.1"/>
</dbReference>
<dbReference type="InterPro" id="IPR000515">
    <property type="entry name" value="MetI-like"/>
</dbReference>
<dbReference type="OrthoDB" id="312811at2157"/>
<dbReference type="PANTHER" id="PTHR43386:SF1">
    <property type="entry name" value="D,D-DIPEPTIDE TRANSPORT SYSTEM PERMEASE PROTEIN DDPC-RELATED"/>
    <property type="match status" value="1"/>
</dbReference>
<feature type="transmembrane region" description="Helical" evidence="7">
    <location>
        <begin position="110"/>
        <end position="136"/>
    </location>
</feature>
<dbReference type="InterPro" id="IPR050366">
    <property type="entry name" value="BP-dependent_transpt_permease"/>
</dbReference>
<dbReference type="Proteomes" id="UP000428325">
    <property type="component" value="Chromosome"/>
</dbReference>
<keyword evidence="3" id="KW-1003">Cell membrane</keyword>
<keyword evidence="2 7" id="KW-0813">Transport</keyword>
<dbReference type="CDD" id="cd06261">
    <property type="entry name" value="TM_PBP2"/>
    <property type="match status" value="1"/>
</dbReference>
<evidence type="ECO:0000313" key="10">
    <source>
        <dbReference type="Proteomes" id="UP000428325"/>
    </source>
</evidence>
<sequence length="310" mass="33761">MKYVDSLRRLGRSSSLRKVRDHYLVRNFRAGIGELLSERITKVAFFLAVFVLLLGIFGPMVAPYDYDAQQYDESGELERLESPSVSHPLGTTERGKDVLSRVLYGARPTVIIGLLGGGTMLTIGATVGITAGYVGGVVESALMRFTDFVYGIPFIPFAIVLLTFFETGFYTAILVIGLILWRAIARILRSQVLQLKERQYIMAAKTSGASTPRIIAKHIIPNVASMAALFFAMGIGLAILKQAGLAFLGMTDPFLPAWGTMIRNAYDSGLASEAWWWTLSPGAMISITVLSVYLIGRGYEATGGQDAELG</sequence>
<evidence type="ECO:0000256" key="3">
    <source>
        <dbReference type="ARBA" id="ARBA00022475"/>
    </source>
</evidence>
<feature type="transmembrane region" description="Helical" evidence="7">
    <location>
        <begin position="274"/>
        <end position="295"/>
    </location>
</feature>
<feature type="transmembrane region" description="Helical" evidence="7">
    <location>
        <begin position="171"/>
        <end position="188"/>
    </location>
</feature>
<keyword evidence="5 7" id="KW-1133">Transmembrane helix</keyword>
<dbReference type="PROSITE" id="PS50928">
    <property type="entry name" value="ABC_TM1"/>
    <property type="match status" value="1"/>
</dbReference>
<dbReference type="KEGG" id="hra:EI982_05470"/>
<feature type="transmembrane region" description="Helical" evidence="7">
    <location>
        <begin position="219"/>
        <end position="240"/>
    </location>
</feature>
<dbReference type="GeneID" id="43368959"/>
<dbReference type="InterPro" id="IPR025966">
    <property type="entry name" value="OppC_N"/>
</dbReference>
<dbReference type="Pfam" id="PF12911">
    <property type="entry name" value="OppC_N"/>
    <property type="match status" value="1"/>
</dbReference>
<organism evidence="9 10">
    <name type="scientific">Haloplanus rallus</name>
    <dbReference type="NCBI Taxonomy" id="1816183"/>
    <lineage>
        <taxon>Archaea</taxon>
        <taxon>Methanobacteriati</taxon>
        <taxon>Methanobacteriota</taxon>
        <taxon>Stenosarchaea group</taxon>
        <taxon>Halobacteria</taxon>
        <taxon>Halobacteriales</taxon>
        <taxon>Haloferacaceae</taxon>
        <taxon>Haloplanus</taxon>
    </lineage>
</organism>
<dbReference type="Gene3D" id="1.10.3720.10">
    <property type="entry name" value="MetI-like"/>
    <property type="match status" value="1"/>
</dbReference>
<evidence type="ECO:0000256" key="6">
    <source>
        <dbReference type="ARBA" id="ARBA00023136"/>
    </source>
</evidence>
<feature type="transmembrane region" description="Helical" evidence="7">
    <location>
        <begin position="43"/>
        <end position="62"/>
    </location>
</feature>
<evidence type="ECO:0000256" key="5">
    <source>
        <dbReference type="ARBA" id="ARBA00022989"/>
    </source>
</evidence>
<comment type="subcellular location">
    <subcellularLocation>
        <location evidence="1 7">Cell membrane</location>
        <topology evidence="1 7">Multi-pass membrane protein</topology>
    </subcellularLocation>
</comment>
<keyword evidence="6 7" id="KW-0472">Membrane</keyword>
<dbReference type="PANTHER" id="PTHR43386">
    <property type="entry name" value="OLIGOPEPTIDE TRANSPORT SYSTEM PERMEASE PROTEIN APPC"/>
    <property type="match status" value="1"/>
</dbReference>
<feature type="transmembrane region" description="Helical" evidence="7">
    <location>
        <begin position="148"/>
        <end position="165"/>
    </location>
</feature>
<dbReference type="EMBL" id="CP034345">
    <property type="protein sequence ID" value="QGX94274.1"/>
    <property type="molecule type" value="Genomic_DNA"/>
</dbReference>
<accession>A0A6B9F7D0</accession>
<dbReference type="AlphaFoldDB" id="A0A6B9F7D0"/>
<name>A0A6B9F7D0_9EURY</name>
<dbReference type="GO" id="GO:0005886">
    <property type="term" value="C:plasma membrane"/>
    <property type="evidence" value="ECO:0007669"/>
    <property type="project" value="UniProtKB-SubCell"/>
</dbReference>
<reference evidence="9 10" key="1">
    <citation type="submission" date="2018-12" db="EMBL/GenBank/DDBJ databases">
        <title>Complete genome sequence of Haloplanus rallus MBLA0036.</title>
        <authorList>
            <person name="Nam Y.-d."/>
            <person name="Kang J."/>
            <person name="Chung W.-H."/>
            <person name="Park Y.S."/>
        </authorList>
    </citation>
    <scope>NUCLEOTIDE SEQUENCE [LARGE SCALE GENOMIC DNA]</scope>
    <source>
        <strain evidence="9 10">MBLA0036</strain>
    </source>
</reference>
<gene>
    <name evidence="9" type="ORF">EI982_05470</name>
</gene>
<evidence type="ECO:0000313" key="9">
    <source>
        <dbReference type="EMBL" id="QGX94274.1"/>
    </source>
</evidence>